<dbReference type="AlphaFoldDB" id="A0A7Z2VDR7"/>
<protein>
    <submittedName>
        <fullName evidence="1">Uncharacterized protein</fullName>
    </submittedName>
</protein>
<dbReference type="Proteomes" id="UP000503498">
    <property type="component" value="Chromosome"/>
</dbReference>
<name>A0A7Z2VDR7_XANCA</name>
<proteinExistence type="predicted"/>
<reference evidence="1 2" key="2">
    <citation type="submission" date="2020-04" db="EMBL/GenBank/DDBJ databases">
        <authorList>
            <person name="Fomenkov A."/>
            <person name="Anton B.P."/>
            <person name="Roberts R.J."/>
        </authorList>
    </citation>
    <scope>NUCLEOTIDE SEQUENCE [LARGE SCALE GENOMIC DNA]</scope>
    <source>
        <strain evidence="1 2">NEB122</strain>
    </source>
</reference>
<evidence type="ECO:0000313" key="1">
    <source>
        <dbReference type="EMBL" id="QJD69548.1"/>
    </source>
</evidence>
<reference evidence="1 2" key="1">
    <citation type="submission" date="2020-04" db="EMBL/GenBank/DDBJ databases">
        <title>Genome-Wide Identification of 5-Methylcytosine Sites in Bacterial Genomes By High-Throughput Sequencing of MspJI Restriction Fragments.</title>
        <authorList>
            <person name="Wu V."/>
        </authorList>
    </citation>
    <scope>NUCLEOTIDE SEQUENCE [LARGE SCALE GENOMIC DNA]</scope>
    <source>
        <strain evidence="1 2">NEB122</strain>
    </source>
</reference>
<sequence>MSSTFEWVDLPAGRARFSGGIRGHDELGHETFAIEIDGNEYFGELENDWLPDQTHYDVAVVSFGFSVELQVGMPITAWSVRPFTDDELESIKIIIIQLIDAGTKFTKKPIIISESGGAIFTGKIIFKENWALTKRDDQPGDQG</sequence>
<accession>A0A7Z2VDR7</accession>
<dbReference type="RefSeq" id="WP_169707683.1">
    <property type="nucleotide sequence ID" value="NZ_CP051651.1"/>
</dbReference>
<dbReference type="EMBL" id="CP051651">
    <property type="protein sequence ID" value="QJD69548.1"/>
    <property type="molecule type" value="Genomic_DNA"/>
</dbReference>
<organism evidence="1 2">
    <name type="scientific">Xanthomonas campestris pv. badrii</name>
    <dbReference type="NCBI Taxonomy" id="149696"/>
    <lineage>
        <taxon>Bacteria</taxon>
        <taxon>Pseudomonadati</taxon>
        <taxon>Pseudomonadota</taxon>
        <taxon>Gammaproteobacteria</taxon>
        <taxon>Lysobacterales</taxon>
        <taxon>Lysobacteraceae</taxon>
        <taxon>Xanthomonas</taxon>
    </lineage>
</organism>
<evidence type="ECO:0000313" key="2">
    <source>
        <dbReference type="Proteomes" id="UP000503498"/>
    </source>
</evidence>
<gene>
    <name evidence="1" type="ORF">HG421_18835</name>
</gene>